<evidence type="ECO:0000313" key="3">
    <source>
        <dbReference type="Proteomes" id="UP000596742"/>
    </source>
</evidence>
<dbReference type="GO" id="GO:0003677">
    <property type="term" value="F:DNA binding"/>
    <property type="evidence" value="ECO:0007669"/>
    <property type="project" value="InterPro"/>
</dbReference>
<dbReference type="PANTHER" id="PTHR33480:SF1">
    <property type="entry name" value="TYR RECOMBINASE DOMAIN-CONTAINING PROTEIN"/>
    <property type="match status" value="1"/>
</dbReference>
<dbReference type="GO" id="GO:0015074">
    <property type="term" value="P:DNA integration"/>
    <property type="evidence" value="ECO:0007669"/>
    <property type="project" value="InterPro"/>
</dbReference>
<protein>
    <submittedName>
        <fullName evidence="2">Uncharacterized protein</fullName>
    </submittedName>
</protein>
<evidence type="ECO:0000313" key="2">
    <source>
        <dbReference type="EMBL" id="VDI71117.1"/>
    </source>
</evidence>
<dbReference type="EMBL" id="UYJE01009193">
    <property type="protein sequence ID" value="VDI71117.1"/>
    <property type="molecule type" value="Genomic_DNA"/>
</dbReference>
<dbReference type="Proteomes" id="UP000596742">
    <property type="component" value="Unassembled WGS sequence"/>
</dbReference>
<gene>
    <name evidence="2" type="ORF">MGAL_10B093973</name>
</gene>
<reference evidence="2" key="1">
    <citation type="submission" date="2018-11" db="EMBL/GenBank/DDBJ databases">
        <authorList>
            <person name="Alioto T."/>
            <person name="Alioto T."/>
        </authorList>
    </citation>
    <scope>NUCLEOTIDE SEQUENCE</scope>
</reference>
<dbReference type="SUPFAM" id="SSF56349">
    <property type="entry name" value="DNA breaking-rejoining enzymes"/>
    <property type="match status" value="1"/>
</dbReference>
<dbReference type="Gene3D" id="1.10.443.10">
    <property type="entry name" value="Intergrase catalytic core"/>
    <property type="match status" value="1"/>
</dbReference>
<comment type="caution">
    <text evidence="2">The sequence shown here is derived from an EMBL/GenBank/DDBJ whole genome shotgun (WGS) entry which is preliminary data.</text>
</comment>
<name>A0A8B6GYB1_MYTGA</name>
<dbReference type="PANTHER" id="PTHR33480">
    <property type="entry name" value="SET DOMAIN-CONTAINING PROTEIN-RELATED"/>
    <property type="match status" value="1"/>
</dbReference>
<sequence>MQKHLKEIKKGKKAAASTTLCNKKNSKDTSTVNNQSNTKPARYCIFCDKYCLQLSRHIQLVHKEEDRVKAALKFSPRTKNKMFSQFKKEGIHLNNIEKLGKDSHAVLERERISQKDSVQVMCDNCNAILTKKAMSRHRATCQGGSSKQINAIPAQFLIKDNDVSESFVKNILTKFTKDDIGKICKSDNLVKKVGSILWAKNRTKVDQLSQVRKSVMNDMRRLAHAYNFFKEEVKKDHPLLLNTAADMFNRIFFKDLQEAVCKYTEVGDQYGETSFKLKHGLKYALYYVLKKSAEILRAEHLSKFADDKAEEVTKFLHIFETTKNLYFSDALFNIRKNRQVNLRKPHRIPDEDLLFTIRQYTIESIKKIVEMYNEYKIWTRSDFVKLRNLVVCRLTMFNGRRGGEACRLLRSEFKDAVEDNWVNKKWRNDPYVLQQELKIAYEAGKGMNKLVPVLFTPETMAATVLLDDDDLRQQGEVLSNNMYVFANTQNSLEYVNGYTAMQRVASDAGIREDEAKKINATLIRHFTSTEMAAKDIPENERQYFYTHMGHSEEMNKQTYQAPLAVMEIVKVGKHLKDIDNALALRQHQDTSSSPCKIYTAEAVDSINSNNTSLDIPQSLVEHVSESDNTDLEYHIEPHPDEELNSDSVLNKNKGCKRKLELDDYDLVDIKQPVKNKKLTEPEVDGSKDNSENEIEKIPLIELNEDILLKDGEARRTKLLQIMKKENDKKNGRDLEGLTRNKLMEDKRNIWKQMDTEKVRQYFQDYITDSAQKPSPDATEIDDFKAKYPDITCNVDVIKVKVMNEKKERKRKLERELSYIDAIPTVKRKYVEEVESDEDNVKVGNSGFSKARQYSRWSDEETICVQEYFKDYITEKCEKPYPGKVDIQKFLSSHQSIKFDWNKVKVKIMNEKKERKRKIEKGLKWIKYVSSWGKQSYLPVMTCSGTLCILSKSTGKLLSQGFRYHKSLKIFYKYKSGANMKGANV</sequence>
<keyword evidence="3" id="KW-1185">Reference proteome</keyword>
<proteinExistence type="predicted"/>
<dbReference type="GO" id="GO:0006310">
    <property type="term" value="P:DNA recombination"/>
    <property type="evidence" value="ECO:0007669"/>
    <property type="project" value="UniProtKB-KW"/>
</dbReference>
<organism evidence="2 3">
    <name type="scientific">Mytilus galloprovincialis</name>
    <name type="common">Mediterranean mussel</name>
    <dbReference type="NCBI Taxonomy" id="29158"/>
    <lineage>
        <taxon>Eukaryota</taxon>
        <taxon>Metazoa</taxon>
        <taxon>Spiralia</taxon>
        <taxon>Lophotrochozoa</taxon>
        <taxon>Mollusca</taxon>
        <taxon>Bivalvia</taxon>
        <taxon>Autobranchia</taxon>
        <taxon>Pteriomorphia</taxon>
        <taxon>Mytilida</taxon>
        <taxon>Mytiloidea</taxon>
        <taxon>Mytilidae</taxon>
        <taxon>Mytilinae</taxon>
        <taxon>Mytilus</taxon>
    </lineage>
</organism>
<keyword evidence="1" id="KW-0233">DNA recombination</keyword>
<dbReference type="AlphaFoldDB" id="A0A8B6GYB1"/>
<dbReference type="OrthoDB" id="10066064at2759"/>
<dbReference type="InterPro" id="IPR013762">
    <property type="entry name" value="Integrase-like_cat_sf"/>
</dbReference>
<evidence type="ECO:0000256" key="1">
    <source>
        <dbReference type="ARBA" id="ARBA00023172"/>
    </source>
</evidence>
<accession>A0A8B6GYB1</accession>
<dbReference type="InterPro" id="IPR011010">
    <property type="entry name" value="DNA_brk_join_enz"/>
</dbReference>